<sequence length="100" mass="11598">MQFPLFGIIVNSCQQCFPFICRVLEGWGPSRIPQFVSQPTGDRLRSDFPRELCARWEVNALVSLPARRCLLFNTSFEGRIPETRQPRDGRDVTTQHQFVE</sequence>
<gene>
    <name evidence="2" type="ORF">QQF64_033104</name>
</gene>
<organism evidence="2 3">
    <name type="scientific">Cirrhinus molitorella</name>
    <name type="common">mud carp</name>
    <dbReference type="NCBI Taxonomy" id="172907"/>
    <lineage>
        <taxon>Eukaryota</taxon>
        <taxon>Metazoa</taxon>
        <taxon>Chordata</taxon>
        <taxon>Craniata</taxon>
        <taxon>Vertebrata</taxon>
        <taxon>Euteleostomi</taxon>
        <taxon>Actinopterygii</taxon>
        <taxon>Neopterygii</taxon>
        <taxon>Teleostei</taxon>
        <taxon>Ostariophysi</taxon>
        <taxon>Cypriniformes</taxon>
        <taxon>Cyprinidae</taxon>
        <taxon>Labeoninae</taxon>
        <taxon>Labeonini</taxon>
        <taxon>Cirrhinus</taxon>
    </lineage>
</organism>
<evidence type="ECO:0000313" key="2">
    <source>
        <dbReference type="EMBL" id="KAL1267741.1"/>
    </source>
</evidence>
<evidence type="ECO:0000256" key="1">
    <source>
        <dbReference type="SAM" id="MobiDB-lite"/>
    </source>
</evidence>
<proteinExistence type="predicted"/>
<comment type="caution">
    <text evidence="2">The sequence shown here is derived from an EMBL/GenBank/DDBJ whole genome shotgun (WGS) entry which is preliminary data.</text>
</comment>
<accession>A0ABR3MT07</accession>
<reference evidence="2 3" key="1">
    <citation type="submission" date="2023-09" db="EMBL/GenBank/DDBJ databases">
        <authorList>
            <person name="Wang M."/>
        </authorList>
    </citation>
    <scope>NUCLEOTIDE SEQUENCE [LARGE SCALE GENOMIC DNA]</scope>
    <source>
        <strain evidence="2">GT-2023</strain>
        <tissue evidence="2">Liver</tissue>
    </source>
</reference>
<name>A0ABR3MT07_9TELE</name>
<dbReference type="EMBL" id="JAYMGO010000009">
    <property type="protein sequence ID" value="KAL1267741.1"/>
    <property type="molecule type" value="Genomic_DNA"/>
</dbReference>
<feature type="region of interest" description="Disordered" evidence="1">
    <location>
        <begin position="80"/>
        <end position="100"/>
    </location>
</feature>
<keyword evidence="3" id="KW-1185">Reference proteome</keyword>
<evidence type="ECO:0000313" key="3">
    <source>
        <dbReference type="Proteomes" id="UP001558613"/>
    </source>
</evidence>
<dbReference type="Proteomes" id="UP001558613">
    <property type="component" value="Unassembled WGS sequence"/>
</dbReference>
<protein>
    <submittedName>
        <fullName evidence="2">Uncharacterized protein</fullName>
    </submittedName>
</protein>